<feature type="transmembrane region" description="Helical" evidence="9">
    <location>
        <begin position="149"/>
        <end position="167"/>
    </location>
</feature>
<feature type="transmembrane region" description="Helical" evidence="9">
    <location>
        <begin position="12"/>
        <end position="33"/>
    </location>
</feature>
<dbReference type="GO" id="GO:0030001">
    <property type="term" value="P:metal ion transport"/>
    <property type="evidence" value="ECO:0007669"/>
    <property type="project" value="UniProtKB-ARBA"/>
</dbReference>
<evidence type="ECO:0000256" key="4">
    <source>
        <dbReference type="ARBA" id="ARBA00022475"/>
    </source>
</evidence>
<dbReference type="EMBL" id="DSEE01000306">
    <property type="protein sequence ID" value="HER40391.1"/>
    <property type="molecule type" value="Genomic_DNA"/>
</dbReference>
<evidence type="ECO:0000256" key="3">
    <source>
        <dbReference type="ARBA" id="ARBA00022448"/>
    </source>
</evidence>
<dbReference type="Pfam" id="PF02386">
    <property type="entry name" value="TrkH"/>
    <property type="match status" value="1"/>
</dbReference>
<evidence type="ECO:0000313" key="10">
    <source>
        <dbReference type="EMBL" id="HER40391.1"/>
    </source>
</evidence>
<accession>A0A7C2R8Q0</accession>
<proteinExistence type="inferred from homology"/>
<name>A0A7C2R8Q0_9FLAO</name>
<keyword evidence="7" id="KW-0406">Ion transport</keyword>
<organism evidence="10">
    <name type="scientific">Salinimicrobium catena</name>
    <dbReference type="NCBI Taxonomy" id="390640"/>
    <lineage>
        <taxon>Bacteria</taxon>
        <taxon>Pseudomonadati</taxon>
        <taxon>Bacteroidota</taxon>
        <taxon>Flavobacteriia</taxon>
        <taxon>Flavobacteriales</taxon>
        <taxon>Flavobacteriaceae</taxon>
        <taxon>Salinimicrobium</taxon>
    </lineage>
</organism>
<feature type="transmembrane region" description="Helical" evidence="9">
    <location>
        <begin position="249"/>
        <end position="270"/>
    </location>
</feature>
<keyword evidence="5 9" id="KW-0812">Transmembrane</keyword>
<keyword evidence="4" id="KW-1003">Cell membrane</keyword>
<dbReference type="PANTHER" id="PTHR32024">
    <property type="entry name" value="TRK SYSTEM POTASSIUM UPTAKE PROTEIN TRKG-RELATED"/>
    <property type="match status" value="1"/>
</dbReference>
<dbReference type="Proteomes" id="UP000885753">
    <property type="component" value="Unassembled WGS sequence"/>
</dbReference>
<feature type="transmembrane region" description="Helical" evidence="9">
    <location>
        <begin position="195"/>
        <end position="213"/>
    </location>
</feature>
<evidence type="ECO:0000256" key="8">
    <source>
        <dbReference type="ARBA" id="ARBA00023136"/>
    </source>
</evidence>
<comment type="caution">
    <text evidence="10">The sequence shown here is derived from an EMBL/GenBank/DDBJ whole genome shotgun (WGS) entry which is preliminary data.</text>
</comment>
<dbReference type="AlphaFoldDB" id="A0A7C2R8Q0"/>
<comment type="subcellular location">
    <subcellularLocation>
        <location evidence="1">Cell membrane</location>
        <topology evidence="1">Multi-pass membrane protein</topology>
    </subcellularLocation>
</comment>
<dbReference type="PANTHER" id="PTHR32024:SF2">
    <property type="entry name" value="TRK SYSTEM POTASSIUM UPTAKE PROTEIN TRKG-RELATED"/>
    <property type="match status" value="1"/>
</dbReference>
<feature type="transmembrane region" description="Helical" evidence="9">
    <location>
        <begin position="39"/>
        <end position="57"/>
    </location>
</feature>
<feature type="transmembrane region" description="Helical" evidence="9">
    <location>
        <begin position="331"/>
        <end position="349"/>
    </location>
</feature>
<evidence type="ECO:0000256" key="2">
    <source>
        <dbReference type="ARBA" id="ARBA00009137"/>
    </source>
</evidence>
<gene>
    <name evidence="10" type="ORF">ENO10_04140</name>
</gene>
<evidence type="ECO:0000256" key="7">
    <source>
        <dbReference type="ARBA" id="ARBA00023065"/>
    </source>
</evidence>
<feature type="transmembrane region" description="Helical" evidence="9">
    <location>
        <begin position="406"/>
        <end position="425"/>
    </location>
</feature>
<feature type="transmembrane region" description="Helical" evidence="9">
    <location>
        <begin position="69"/>
        <end position="91"/>
    </location>
</feature>
<protein>
    <submittedName>
        <fullName evidence="10">TrkH family potassium uptake protein</fullName>
    </submittedName>
</protein>
<dbReference type="GO" id="GO:0008324">
    <property type="term" value="F:monoatomic cation transmembrane transporter activity"/>
    <property type="evidence" value="ECO:0007669"/>
    <property type="project" value="InterPro"/>
</dbReference>
<dbReference type="GO" id="GO:0005886">
    <property type="term" value="C:plasma membrane"/>
    <property type="evidence" value="ECO:0007669"/>
    <property type="project" value="UniProtKB-SubCell"/>
</dbReference>
<evidence type="ECO:0000256" key="5">
    <source>
        <dbReference type="ARBA" id="ARBA00022692"/>
    </source>
</evidence>
<keyword evidence="8 9" id="KW-0472">Membrane</keyword>
<dbReference type="InterPro" id="IPR003445">
    <property type="entry name" value="Cat_transpt"/>
</dbReference>
<evidence type="ECO:0000256" key="1">
    <source>
        <dbReference type="ARBA" id="ARBA00004651"/>
    </source>
</evidence>
<keyword evidence="3" id="KW-0813">Transport</keyword>
<keyword evidence="6 9" id="KW-1133">Transmembrane helix</keyword>
<evidence type="ECO:0000256" key="6">
    <source>
        <dbReference type="ARBA" id="ARBA00022989"/>
    </source>
</evidence>
<feature type="transmembrane region" description="Helical" evidence="9">
    <location>
        <begin position="466"/>
        <end position="489"/>
    </location>
</feature>
<sequence>MKSALCSFLRDFGKLLHLPAGLAVLSLPVILYFKEWFALVPFGIMAGIGVVVGQILYHTFKGSDQIEKGFSVMFVAFAWVIIPLLGTIPFFGAASQAPSGQYQELGVFREFQNSFFEAVSGFTGTGLTMIKDPTQIPYVLQWWRTLSEWIGGVGVIMLASLLLKLNFKDQNLYNAETRNWTIQGDDVFMDTVYKIWWLYLGYTIVSIVLYYIFGMPFWEALNHGMTALGTGGFSVVPDSFSNYSDNIKMLSVVIMITGAIAFKIHYLLIIKFDWKTFLKQTQLHFFLVFLVTACVILFFIHSEVAVIDLVFQAASALATCGLHTVDIGEWYMSPVFVLVILMILGANSGSTGGGIKTERFVWFFKGFFRNVKQAWDPKEGEAKVIYNDEPQEEDAVNSHIQQAANIVFLWLITLTIGTLLLSLIVKEEYSFHEVLFDTASALSNVGLSTGVTGPNMPAEGKYLLSFLMWLGRLEIMAVAIFLISPFYLFKKTPH</sequence>
<comment type="similarity">
    <text evidence="2">Belongs to the TrkH potassium transport family.</text>
</comment>
<evidence type="ECO:0000256" key="9">
    <source>
        <dbReference type="SAM" id="Phobius"/>
    </source>
</evidence>
<reference evidence="10" key="1">
    <citation type="journal article" date="2020" name="mSystems">
        <title>Genome- and Community-Level Interaction Insights into Carbon Utilization and Element Cycling Functions of Hydrothermarchaeota in Hydrothermal Sediment.</title>
        <authorList>
            <person name="Zhou Z."/>
            <person name="Liu Y."/>
            <person name="Xu W."/>
            <person name="Pan J."/>
            <person name="Luo Z.H."/>
            <person name="Li M."/>
        </authorList>
    </citation>
    <scope>NUCLEOTIDE SEQUENCE [LARGE SCALE GENOMIC DNA]</scope>
    <source>
        <strain evidence="10">SpSt-1235</strain>
    </source>
</reference>
<feature type="transmembrane region" description="Helical" evidence="9">
    <location>
        <begin position="282"/>
        <end position="301"/>
    </location>
</feature>